<organism evidence="2 3">
    <name type="scientific">Parachaetomium inaequale</name>
    <dbReference type="NCBI Taxonomy" id="2588326"/>
    <lineage>
        <taxon>Eukaryota</taxon>
        <taxon>Fungi</taxon>
        <taxon>Dikarya</taxon>
        <taxon>Ascomycota</taxon>
        <taxon>Pezizomycotina</taxon>
        <taxon>Sordariomycetes</taxon>
        <taxon>Sordariomycetidae</taxon>
        <taxon>Sordariales</taxon>
        <taxon>Chaetomiaceae</taxon>
        <taxon>Parachaetomium</taxon>
    </lineage>
</organism>
<dbReference type="Proteomes" id="UP001303115">
    <property type="component" value="Unassembled WGS sequence"/>
</dbReference>
<evidence type="ECO:0000313" key="2">
    <source>
        <dbReference type="EMBL" id="KAK4034748.1"/>
    </source>
</evidence>
<dbReference type="InterPro" id="IPR018535">
    <property type="entry name" value="DUF1996"/>
</dbReference>
<dbReference type="EMBL" id="MU854467">
    <property type="protein sequence ID" value="KAK4034748.1"/>
    <property type="molecule type" value="Genomic_DNA"/>
</dbReference>
<dbReference type="PANTHER" id="PTHR43662:SF3">
    <property type="entry name" value="DOMAIN PROTEIN, PUTATIVE (AFU_ORTHOLOGUE AFUA_6G11970)-RELATED"/>
    <property type="match status" value="1"/>
</dbReference>
<name>A0AAN6PDG8_9PEZI</name>
<comment type="caution">
    <text evidence="2">The sequence shown here is derived from an EMBL/GenBank/DDBJ whole genome shotgun (WGS) entry which is preliminary data.</text>
</comment>
<sequence>MLSLGGLGLAVLASCRSNILKMSCSQLVVDRIDPLVNPGVLGSPHLHQLVGGNSLNATMDPADDRAELSTCTTCTFPDDFSNYWTAVMYFRARNGTYKRVKQTGAIFSETARGGGITVYYFPPRKDPTNIVAFKKGFRMRNGDPSARNATGASKYQGIDYTCLVRDDTRFTNHTASFPDHMCPVGILTTIYFPPCWDGVNLDSPDHYSHVSWPTEGDYDDGAPCPATHPVKIPQIVLEVQWDTREFNAPELWPDDGSQPFVWSFGDTTGYGHHGDYVFGWRGESLARAFSDDEGCLGQGNTLCTLNMQSIAQANQCMLEPSVEEDVDGWLERMPGGVEADL</sequence>
<feature type="domain" description="DUF1996" evidence="1">
    <location>
        <begin position="33"/>
        <end position="280"/>
    </location>
</feature>
<gene>
    <name evidence="2" type="ORF">C8A01DRAFT_18513</name>
</gene>
<proteinExistence type="predicted"/>
<keyword evidence="3" id="KW-1185">Reference proteome</keyword>
<protein>
    <recommendedName>
        <fullName evidence="1">DUF1996 domain-containing protein</fullName>
    </recommendedName>
</protein>
<accession>A0AAN6PDG8</accession>
<evidence type="ECO:0000313" key="3">
    <source>
        <dbReference type="Proteomes" id="UP001303115"/>
    </source>
</evidence>
<dbReference type="AlphaFoldDB" id="A0AAN6PDG8"/>
<evidence type="ECO:0000259" key="1">
    <source>
        <dbReference type="Pfam" id="PF09362"/>
    </source>
</evidence>
<dbReference type="PANTHER" id="PTHR43662">
    <property type="match status" value="1"/>
</dbReference>
<dbReference type="Pfam" id="PF09362">
    <property type="entry name" value="DUF1996"/>
    <property type="match status" value="1"/>
</dbReference>
<reference evidence="3" key="1">
    <citation type="journal article" date="2023" name="Mol. Phylogenet. Evol.">
        <title>Genome-scale phylogeny and comparative genomics of the fungal order Sordariales.</title>
        <authorList>
            <person name="Hensen N."/>
            <person name="Bonometti L."/>
            <person name="Westerberg I."/>
            <person name="Brannstrom I.O."/>
            <person name="Guillou S."/>
            <person name="Cros-Aarteil S."/>
            <person name="Calhoun S."/>
            <person name="Haridas S."/>
            <person name="Kuo A."/>
            <person name="Mondo S."/>
            <person name="Pangilinan J."/>
            <person name="Riley R."/>
            <person name="LaButti K."/>
            <person name="Andreopoulos B."/>
            <person name="Lipzen A."/>
            <person name="Chen C."/>
            <person name="Yan M."/>
            <person name="Daum C."/>
            <person name="Ng V."/>
            <person name="Clum A."/>
            <person name="Steindorff A."/>
            <person name="Ohm R.A."/>
            <person name="Martin F."/>
            <person name="Silar P."/>
            <person name="Natvig D.O."/>
            <person name="Lalanne C."/>
            <person name="Gautier V."/>
            <person name="Ament-Velasquez S.L."/>
            <person name="Kruys A."/>
            <person name="Hutchinson M.I."/>
            <person name="Powell A.J."/>
            <person name="Barry K."/>
            <person name="Miller A.N."/>
            <person name="Grigoriev I.V."/>
            <person name="Debuchy R."/>
            <person name="Gladieux P."/>
            <person name="Hiltunen Thoren M."/>
            <person name="Johannesson H."/>
        </authorList>
    </citation>
    <scope>NUCLEOTIDE SEQUENCE [LARGE SCALE GENOMIC DNA]</scope>
    <source>
        <strain evidence="3">CBS 284.82</strain>
    </source>
</reference>